<dbReference type="InterPro" id="IPR029787">
    <property type="entry name" value="Nucleotide_cyclase"/>
</dbReference>
<organism evidence="4 5">
    <name type="scientific">Natronospira bacteriovora</name>
    <dbReference type="NCBI Taxonomy" id="3069753"/>
    <lineage>
        <taxon>Bacteria</taxon>
        <taxon>Pseudomonadati</taxon>
        <taxon>Pseudomonadota</taxon>
        <taxon>Gammaproteobacteria</taxon>
        <taxon>Natronospirales</taxon>
        <taxon>Natronospiraceae</taxon>
        <taxon>Natronospira</taxon>
    </lineage>
</organism>
<dbReference type="EMBL" id="JAVDDT010000005">
    <property type="protein sequence ID" value="MDQ2070043.1"/>
    <property type="molecule type" value="Genomic_DNA"/>
</dbReference>
<evidence type="ECO:0000259" key="3">
    <source>
        <dbReference type="Pfam" id="PF00990"/>
    </source>
</evidence>
<dbReference type="SUPFAM" id="SSF55073">
    <property type="entry name" value="Nucleotide cyclase"/>
    <property type="match status" value="1"/>
</dbReference>
<keyword evidence="4" id="KW-0808">Transferase</keyword>
<name>A0ABU0W804_9GAMM</name>
<comment type="caution">
    <text evidence="4">The sequence shown here is derived from an EMBL/GenBank/DDBJ whole genome shotgun (WGS) entry which is preliminary data.</text>
</comment>
<dbReference type="RefSeq" id="WP_306728606.1">
    <property type="nucleotide sequence ID" value="NZ_JAVDDT010000005.1"/>
</dbReference>
<keyword evidence="5" id="KW-1185">Reference proteome</keyword>
<evidence type="ECO:0000256" key="1">
    <source>
        <dbReference type="ARBA" id="ARBA00012528"/>
    </source>
</evidence>
<reference evidence="4 5" key="1">
    <citation type="submission" date="2023-08" db="EMBL/GenBank/DDBJ databases">
        <title>Whole-genome sequencing of halo(alkali)philic microorganisms from hypersaline lakes.</title>
        <authorList>
            <person name="Sorokin D.Y."/>
            <person name="Abbas B."/>
            <person name="Merkel A.Y."/>
        </authorList>
    </citation>
    <scope>NUCLEOTIDE SEQUENCE [LARGE SCALE GENOMIC DNA]</scope>
    <source>
        <strain evidence="4 5">AB-CW4</strain>
    </source>
</reference>
<comment type="catalytic activity">
    <reaction evidence="2">
        <text>2 GTP = 3',3'-c-di-GMP + 2 diphosphate</text>
        <dbReference type="Rhea" id="RHEA:24898"/>
        <dbReference type="ChEBI" id="CHEBI:33019"/>
        <dbReference type="ChEBI" id="CHEBI:37565"/>
        <dbReference type="ChEBI" id="CHEBI:58805"/>
        <dbReference type="EC" id="2.7.7.65"/>
    </reaction>
</comment>
<dbReference type="GO" id="GO:0052621">
    <property type="term" value="F:diguanylate cyclase activity"/>
    <property type="evidence" value="ECO:0007669"/>
    <property type="project" value="UniProtKB-EC"/>
</dbReference>
<dbReference type="EC" id="2.7.7.65" evidence="1"/>
<dbReference type="Proteomes" id="UP001239019">
    <property type="component" value="Unassembled WGS sequence"/>
</dbReference>
<dbReference type="PANTHER" id="PTHR45138">
    <property type="entry name" value="REGULATORY COMPONENTS OF SENSORY TRANSDUCTION SYSTEM"/>
    <property type="match status" value="1"/>
</dbReference>
<dbReference type="Pfam" id="PF00990">
    <property type="entry name" value="GGDEF"/>
    <property type="match status" value="1"/>
</dbReference>
<gene>
    <name evidence="4" type="ORF">RBH19_09160</name>
</gene>
<dbReference type="InterPro" id="IPR050469">
    <property type="entry name" value="Diguanylate_Cyclase"/>
</dbReference>
<dbReference type="PANTHER" id="PTHR45138:SF9">
    <property type="entry name" value="DIGUANYLATE CYCLASE DGCM-RELATED"/>
    <property type="match status" value="1"/>
</dbReference>
<dbReference type="InterPro" id="IPR000160">
    <property type="entry name" value="GGDEF_dom"/>
</dbReference>
<keyword evidence="4" id="KW-0548">Nucleotidyltransferase</keyword>
<evidence type="ECO:0000313" key="5">
    <source>
        <dbReference type="Proteomes" id="UP001239019"/>
    </source>
</evidence>
<dbReference type="InterPro" id="IPR043128">
    <property type="entry name" value="Rev_trsase/Diguanyl_cyclase"/>
</dbReference>
<protein>
    <recommendedName>
        <fullName evidence="1">diguanylate cyclase</fullName>
        <ecNumber evidence="1">2.7.7.65</ecNumber>
    </recommendedName>
</protein>
<dbReference type="Gene3D" id="3.30.70.270">
    <property type="match status" value="1"/>
</dbReference>
<evidence type="ECO:0000313" key="4">
    <source>
        <dbReference type="EMBL" id="MDQ2070043.1"/>
    </source>
</evidence>
<sequence>MDQANPPLTAAFDLRALASVTLSGGVTSFTDRRESGPTLLRRADAALYDAKAAGRNCVHWRQ</sequence>
<accession>A0ABU0W804</accession>
<feature type="domain" description="GGDEF" evidence="3">
    <location>
        <begin position="18"/>
        <end position="56"/>
    </location>
</feature>
<evidence type="ECO:0000256" key="2">
    <source>
        <dbReference type="ARBA" id="ARBA00034247"/>
    </source>
</evidence>
<proteinExistence type="predicted"/>